<dbReference type="InterPro" id="IPR011032">
    <property type="entry name" value="GroES-like_sf"/>
</dbReference>
<dbReference type="PROSITE" id="PS01162">
    <property type="entry name" value="QOR_ZETA_CRYSTAL"/>
    <property type="match status" value="1"/>
</dbReference>
<evidence type="ECO:0000256" key="3">
    <source>
        <dbReference type="ARBA" id="ARBA00023002"/>
    </source>
</evidence>
<dbReference type="Pfam" id="PF00107">
    <property type="entry name" value="ADH_zinc_N"/>
    <property type="match status" value="1"/>
</dbReference>
<feature type="domain" description="Enoyl reductase (ER)" evidence="4">
    <location>
        <begin position="67"/>
        <end position="387"/>
    </location>
</feature>
<dbReference type="SUPFAM" id="SSF51735">
    <property type="entry name" value="NAD(P)-binding Rossmann-fold domains"/>
    <property type="match status" value="1"/>
</dbReference>
<dbReference type="Proteomes" id="UP000694397">
    <property type="component" value="Chromosome 18"/>
</dbReference>
<evidence type="ECO:0000313" key="6">
    <source>
        <dbReference type="Proteomes" id="UP000694397"/>
    </source>
</evidence>
<gene>
    <name evidence="5" type="primary">PTGR3</name>
</gene>
<reference evidence="5" key="2">
    <citation type="submission" date="2025-08" db="UniProtKB">
        <authorList>
            <consortium name="Ensembl"/>
        </authorList>
    </citation>
    <scope>IDENTIFICATION</scope>
</reference>
<protein>
    <recommendedName>
        <fullName evidence="2">15-oxoprostaglandin 13-reductase</fullName>
        <ecNumber evidence="2">1.3.1.48</ecNumber>
    </recommendedName>
</protein>
<dbReference type="InterPro" id="IPR002364">
    <property type="entry name" value="Quin_OxRdtase/zeta-crystal_CS"/>
</dbReference>
<dbReference type="InterPro" id="IPR036291">
    <property type="entry name" value="NAD(P)-bd_dom_sf"/>
</dbReference>
<dbReference type="Ensembl" id="ENSSFOT00015067347.1">
    <property type="protein sequence ID" value="ENSSFOP00015066399.1"/>
    <property type="gene ID" value="ENSSFOG00015027057.1"/>
</dbReference>
<sequence>MFASPLVANSTRKGLGLCAALGSALVSGPRRSIIDLSYSSHFMDFGGSAIPPSMKKLVVHALSPRFGDAVRVDTCPVPTPGDTDLLVRNRFVGINASDINYSAGRYDPSVKPPFDAGFEGIGEVVGLGLSASAHFAVGDPVAYFSDGAFAEYMVVPAKKSIRVPSVKPEFLTLLLSGATAHIALRRLGDLAAGKTVLVTAAAGGTGQFAVQFAKKAGCHVVGTCSSDEKAGFLKTIGCDRPVNYKAEDLAAVLRKEYPGGVDAVYESVGGTVFDLALNSLAAHGRLIVIGFISGYQSDLGVPPVRSAALPAKLLKKSASVRGFFLPHFLSDYREAMESMLRMCVRGALVCEVDRGDMAPGGRFVGLESVFRAVDYMYARKNIGKVVVEVAPTVDSKL</sequence>
<evidence type="ECO:0000256" key="1">
    <source>
        <dbReference type="ARBA" id="ARBA00010371"/>
    </source>
</evidence>
<comment type="similarity">
    <text evidence="1">Belongs to the zinc-containing alcohol dehydrogenase family. Quinone oxidoreductase subfamily.</text>
</comment>
<dbReference type="GO" id="GO:0008270">
    <property type="term" value="F:zinc ion binding"/>
    <property type="evidence" value="ECO:0007669"/>
    <property type="project" value="InterPro"/>
</dbReference>
<name>A0A8C9VYG6_SCLFO</name>
<organism evidence="5 6">
    <name type="scientific">Scleropages formosus</name>
    <name type="common">Asian bonytongue</name>
    <name type="synonym">Osteoglossum formosum</name>
    <dbReference type="NCBI Taxonomy" id="113540"/>
    <lineage>
        <taxon>Eukaryota</taxon>
        <taxon>Metazoa</taxon>
        <taxon>Chordata</taxon>
        <taxon>Craniata</taxon>
        <taxon>Vertebrata</taxon>
        <taxon>Euteleostomi</taxon>
        <taxon>Actinopterygii</taxon>
        <taxon>Neopterygii</taxon>
        <taxon>Teleostei</taxon>
        <taxon>Osteoglossocephala</taxon>
        <taxon>Osteoglossomorpha</taxon>
        <taxon>Osteoglossiformes</taxon>
        <taxon>Osteoglossidae</taxon>
        <taxon>Scleropages</taxon>
    </lineage>
</organism>
<dbReference type="InterPro" id="IPR013149">
    <property type="entry name" value="ADH-like_C"/>
</dbReference>
<keyword evidence="3" id="KW-0560">Oxidoreductase</keyword>
<evidence type="ECO:0000313" key="5">
    <source>
        <dbReference type="Ensembl" id="ENSSFOP00015066399.1"/>
    </source>
</evidence>
<dbReference type="Pfam" id="PF08240">
    <property type="entry name" value="ADH_N"/>
    <property type="match status" value="1"/>
</dbReference>
<dbReference type="Gene3D" id="3.40.50.720">
    <property type="entry name" value="NAD(P)-binding Rossmann-like Domain"/>
    <property type="match status" value="1"/>
</dbReference>
<dbReference type="InterPro" id="IPR020843">
    <property type="entry name" value="ER"/>
</dbReference>
<dbReference type="GO" id="GO:0005739">
    <property type="term" value="C:mitochondrion"/>
    <property type="evidence" value="ECO:0007669"/>
    <property type="project" value="TreeGrafter"/>
</dbReference>
<evidence type="ECO:0000259" key="4">
    <source>
        <dbReference type="SMART" id="SM00829"/>
    </source>
</evidence>
<reference evidence="5" key="3">
    <citation type="submission" date="2025-09" db="UniProtKB">
        <authorList>
            <consortium name="Ensembl"/>
        </authorList>
    </citation>
    <scope>IDENTIFICATION</scope>
</reference>
<accession>A0A8C9VYG6</accession>
<dbReference type="CDD" id="cd08250">
    <property type="entry name" value="Mgc45594_like"/>
    <property type="match status" value="1"/>
</dbReference>
<dbReference type="InterPro" id="IPR051397">
    <property type="entry name" value="Zn-ADH-like_protein"/>
</dbReference>
<dbReference type="GeneTree" id="ENSGT00920000149172"/>
<keyword evidence="6" id="KW-1185">Reference proteome</keyword>
<dbReference type="FunFam" id="3.40.50.720:FF:000121">
    <property type="entry name" value="Prostaglandin reductase 2"/>
    <property type="match status" value="1"/>
</dbReference>
<dbReference type="PANTHER" id="PTHR43677">
    <property type="entry name" value="SHORT-CHAIN DEHYDROGENASE/REDUCTASE"/>
    <property type="match status" value="1"/>
</dbReference>
<dbReference type="SUPFAM" id="SSF50129">
    <property type="entry name" value="GroES-like"/>
    <property type="match status" value="1"/>
</dbReference>
<dbReference type="EC" id="1.3.1.48" evidence="2"/>
<dbReference type="PANTHER" id="PTHR43677:SF3">
    <property type="entry name" value="PROSTAGLANDIN REDUCTASE 3"/>
    <property type="match status" value="1"/>
</dbReference>
<reference evidence="5 6" key="1">
    <citation type="submission" date="2019-04" db="EMBL/GenBank/DDBJ databases">
        <authorList>
            <consortium name="Wellcome Sanger Institute Data Sharing"/>
        </authorList>
    </citation>
    <scope>NUCLEOTIDE SEQUENCE [LARGE SCALE GENOMIC DNA]</scope>
</reference>
<evidence type="ECO:0000256" key="2">
    <source>
        <dbReference type="ARBA" id="ARBA00011981"/>
    </source>
</evidence>
<dbReference type="Gene3D" id="3.90.180.10">
    <property type="entry name" value="Medium-chain alcohol dehydrogenases, catalytic domain"/>
    <property type="match status" value="1"/>
</dbReference>
<dbReference type="GO" id="GO:0047522">
    <property type="term" value="F:15-oxoprostaglandin 13-reductase [NAD(P)+] activity"/>
    <property type="evidence" value="ECO:0007669"/>
    <property type="project" value="UniProtKB-EC"/>
</dbReference>
<dbReference type="AlphaFoldDB" id="A0A8C9VYG6"/>
<dbReference type="SMART" id="SM00829">
    <property type="entry name" value="PKS_ER"/>
    <property type="match status" value="1"/>
</dbReference>
<dbReference type="OrthoDB" id="9992527at2759"/>
<dbReference type="InterPro" id="IPR013154">
    <property type="entry name" value="ADH-like_N"/>
</dbReference>
<proteinExistence type="inferred from homology"/>